<sequence>MRPAIIVHGGAWSIPDDAVEDHIKGCREAAIRGYECLKSGSAIDAVEEAVKYMEDDPTFDAGYGSFLNSEGEVELDALIVDGRSLRFGAVAGVKRIRNPILLARAVMERTEHQMFIGEGAEKLAVRFGMNLCDNSELVHPRELERWRKGGNKDIFSTVGAVAMDSDGNLAAAVSTGGTPMKLPGRVGDTPLIGCGAYADNSLGAAASTGYGEAIMRVILAKKAVDLMENKPSPLAVKEALLIMKERTGGLGGLIAIDSRGEIGFYHTTSRMAFAYVKDGEIRAAASII</sequence>
<dbReference type="SUPFAM" id="SSF56235">
    <property type="entry name" value="N-terminal nucleophile aminohydrolases (Ntn hydrolases)"/>
    <property type="match status" value="1"/>
</dbReference>
<keyword evidence="4" id="KW-0645">Protease</keyword>
<dbReference type="Gene3D" id="3.60.20.30">
    <property type="entry name" value="(Glycosyl)asparaginase"/>
    <property type="match status" value="1"/>
</dbReference>
<dbReference type="PANTHER" id="PTHR10188">
    <property type="entry name" value="L-ASPARAGINASE"/>
    <property type="match status" value="1"/>
</dbReference>
<dbReference type="EMBL" id="RCOS01000129">
    <property type="protein sequence ID" value="RSN73098.1"/>
    <property type="molecule type" value="Genomic_DNA"/>
</dbReference>
<dbReference type="GO" id="GO:0008798">
    <property type="term" value="F:beta-aspartyl-peptidase activity"/>
    <property type="evidence" value="ECO:0007669"/>
    <property type="project" value="UniProtKB-EC"/>
</dbReference>
<comment type="caution">
    <text evidence="13">The sequence shown here is derived from an EMBL/GenBank/DDBJ whole genome shotgun (WGS) entry which is preliminary data.</text>
</comment>
<feature type="binding site" evidence="11">
    <location>
        <begin position="185"/>
        <end position="188"/>
    </location>
    <ligand>
        <name>substrate</name>
    </ligand>
</feature>
<keyword evidence="5" id="KW-0378">Hydrolase</keyword>
<feature type="site" description="Cleavage; by autolysis" evidence="12">
    <location>
        <begin position="156"/>
        <end position="157"/>
    </location>
</feature>
<evidence type="ECO:0000256" key="3">
    <source>
        <dbReference type="ARBA" id="ARBA00012920"/>
    </source>
</evidence>
<evidence type="ECO:0000256" key="4">
    <source>
        <dbReference type="ARBA" id="ARBA00022670"/>
    </source>
</evidence>
<protein>
    <recommendedName>
        <fullName evidence="8">Plant-type L-asparaginase</fullName>
        <ecNumber evidence="2">3.4.19.5</ecNumber>
        <ecNumber evidence="3">3.5.1.1</ecNumber>
    </recommendedName>
    <alternativeName>
        <fullName evidence="7">L-asparagine amidohydrolase</fullName>
    </alternativeName>
</protein>
<dbReference type="RefSeq" id="WP_125672086.1">
    <property type="nucleotide sequence ID" value="NZ_RCOS01000129.1"/>
</dbReference>
<dbReference type="EC" id="3.4.19.5" evidence="2"/>
<evidence type="ECO:0000256" key="1">
    <source>
        <dbReference type="ARBA" id="ARBA00000306"/>
    </source>
</evidence>
<reference evidence="14 16" key="2">
    <citation type="journal article" date="2019" name="Nat. Microbiol.">
        <title>Wide diversity of methane and short-chain alkane metabolisms in uncultured archaea.</title>
        <authorList>
            <person name="Borrel G."/>
            <person name="Adam P.S."/>
            <person name="McKay L.J."/>
            <person name="Chen L.X."/>
            <person name="Sierra-Garcia I.N."/>
            <person name="Sieber C.M."/>
            <person name="Letourneur Q."/>
            <person name="Ghozlane A."/>
            <person name="Andersen G.L."/>
            <person name="Li W.J."/>
            <person name="Hallam S.J."/>
            <person name="Muyzer G."/>
            <person name="de Oliveira V.M."/>
            <person name="Inskeep W.P."/>
            <person name="Banfield J.F."/>
            <person name="Gribaldo S."/>
        </authorList>
    </citation>
    <scope>NUCLEOTIDE SEQUENCE [LARGE SCALE GENOMIC DNA]</scope>
    <source>
        <strain evidence="14">NM4</strain>
    </source>
</reference>
<evidence type="ECO:0000256" key="5">
    <source>
        <dbReference type="ARBA" id="ARBA00022801"/>
    </source>
</evidence>
<evidence type="ECO:0000256" key="11">
    <source>
        <dbReference type="PIRSR" id="PIRSR600246-2"/>
    </source>
</evidence>
<keyword evidence="6" id="KW-0068">Autocatalytic cleavage</keyword>
<comment type="catalytic activity">
    <reaction evidence="9">
        <text>L-asparagine + H2O = L-aspartate + NH4(+)</text>
        <dbReference type="Rhea" id="RHEA:21016"/>
        <dbReference type="ChEBI" id="CHEBI:15377"/>
        <dbReference type="ChEBI" id="CHEBI:28938"/>
        <dbReference type="ChEBI" id="CHEBI:29991"/>
        <dbReference type="ChEBI" id="CHEBI:58048"/>
        <dbReference type="EC" id="3.5.1.1"/>
    </reaction>
</comment>
<dbReference type="FunFam" id="3.60.20.30:FF:000001">
    <property type="entry name" value="Isoaspartyl peptidase/L-asparaginase"/>
    <property type="match status" value="1"/>
</dbReference>
<dbReference type="Proteomes" id="UP000277582">
    <property type="component" value="Unassembled WGS sequence"/>
</dbReference>
<name>A0A429GGY6_9CREN</name>
<dbReference type="Pfam" id="PF01112">
    <property type="entry name" value="Asparaginase_2"/>
    <property type="match status" value="1"/>
</dbReference>
<evidence type="ECO:0000256" key="12">
    <source>
        <dbReference type="PIRSR" id="PIRSR600246-3"/>
    </source>
</evidence>
<dbReference type="AlphaFoldDB" id="A0A429GGY6"/>
<evidence type="ECO:0000313" key="16">
    <source>
        <dbReference type="Proteomes" id="UP000316217"/>
    </source>
</evidence>
<dbReference type="EC" id="3.5.1.1" evidence="3"/>
<dbReference type="GO" id="GO:0004067">
    <property type="term" value="F:asparaginase activity"/>
    <property type="evidence" value="ECO:0007669"/>
    <property type="project" value="UniProtKB-EC"/>
</dbReference>
<accession>A0A429GGY6</accession>
<evidence type="ECO:0000256" key="10">
    <source>
        <dbReference type="PIRSR" id="PIRSR600246-1"/>
    </source>
</evidence>
<dbReference type="InterPro" id="IPR000246">
    <property type="entry name" value="Peptidase_T2"/>
</dbReference>
<evidence type="ECO:0000256" key="8">
    <source>
        <dbReference type="ARBA" id="ARBA00044776"/>
    </source>
</evidence>
<dbReference type="GO" id="GO:0005737">
    <property type="term" value="C:cytoplasm"/>
    <property type="evidence" value="ECO:0007669"/>
    <property type="project" value="TreeGrafter"/>
</dbReference>
<reference evidence="13 15" key="1">
    <citation type="submission" date="2018-10" db="EMBL/GenBank/DDBJ databases">
        <title>Co-occurring genomic capacity for anaerobic methane metabolism and dissimilatory sulfite reduction discovered in the Korarchaeota.</title>
        <authorList>
            <person name="Mckay L.J."/>
            <person name="Dlakic M."/>
            <person name="Fields M.W."/>
            <person name="Delmont T.O."/>
            <person name="Eren A.M."/>
            <person name="Jay Z.J."/>
            <person name="Klingelsmith K.B."/>
            <person name="Rusch D.B."/>
            <person name="Inskeep W.P."/>
        </authorList>
    </citation>
    <scope>NUCLEOTIDE SEQUENCE [LARGE SCALE GENOMIC DNA]</scope>
    <source>
        <strain evidence="13 15">MDKW</strain>
    </source>
</reference>
<feature type="active site" description="Nucleophile" evidence="10">
    <location>
        <position position="157"/>
    </location>
</feature>
<dbReference type="InterPro" id="IPR029055">
    <property type="entry name" value="Ntn_hydrolases_N"/>
</dbReference>
<evidence type="ECO:0000256" key="6">
    <source>
        <dbReference type="ARBA" id="ARBA00022813"/>
    </source>
</evidence>
<evidence type="ECO:0000313" key="15">
    <source>
        <dbReference type="Proteomes" id="UP000277582"/>
    </source>
</evidence>
<gene>
    <name evidence="13" type="ORF">D6D85_11425</name>
    <name evidence="14" type="ORF">EF810_05120</name>
</gene>
<evidence type="ECO:0000256" key="7">
    <source>
        <dbReference type="ARBA" id="ARBA00030414"/>
    </source>
</evidence>
<evidence type="ECO:0000256" key="2">
    <source>
        <dbReference type="ARBA" id="ARBA00012879"/>
    </source>
</evidence>
<dbReference type="Proteomes" id="UP000316217">
    <property type="component" value="Unassembled WGS sequence"/>
</dbReference>
<comment type="catalytic activity">
    <reaction evidence="1">
        <text>Cleavage of a beta-linked Asp residue from the N-terminus of a polypeptide.</text>
        <dbReference type="EC" id="3.4.19.5"/>
    </reaction>
</comment>
<proteinExistence type="predicted"/>
<evidence type="ECO:0000313" key="13">
    <source>
        <dbReference type="EMBL" id="RSN73098.1"/>
    </source>
</evidence>
<dbReference type="OrthoDB" id="18230at2157"/>
<dbReference type="CDD" id="cd04702">
    <property type="entry name" value="ASRGL1_like"/>
    <property type="match status" value="1"/>
</dbReference>
<organism evidence="13 15">
    <name type="scientific">Candidatus Methanodesulfokora washburnensis</name>
    <dbReference type="NCBI Taxonomy" id="2478471"/>
    <lineage>
        <taxon>Archaea</taxon>
        <taxon>Thermoproteota</taxon>
        <taxon>Candidatus Korarchaeia</taxon>
        <taxon>Candidatus Korarchaeia incertae sedis</taxon>
        <taxon>Candidatus Methanodesulfokora</taxon>
    </lineage>
</organism>
<feature type="binding site" evidence="11">
    <location>
        <begin position="208"/>
        <end position="211"/>
    </location>
    <ligand>
        <name>substrate</name>
    </ligand>
</feature>
<dbReference type="GO" id="GO:0006508">
    <property type="term" value="P:proteolysis"/>
    <property type="evidence" value="ECO:0007669"/>
    <property type="project" value="UniProtKB-KW"/>
</dbReference>
<dbReference type="InterPro" id="IPR033844">
    <property type="entry name" value="ASRGL1_meta"/>
</dbReference>
<dbReference type="PANTHER" id="PTHR10188:SF6">
    <property type="entry name" value="N(4)-(BETA-N-ACETYLGLUCOSAMINYL)-L-ASPARAGINASE"/>
    <property type="match status" value="1"/>
</dbReference>
<evidence type="ECO:0000313" key="14">
    <source>
        <dbReference type="EMBL" id="RZN61250.1"/>
    </source>
</evidence>
<evidence type="ECO:0000256" key="9">
    <source>
        <dbReference type="ARBA" id="ARBA00049366"/>
    </source>
</evidence>
<keyword evidence="15" id="KW-1185">Reference proteome</keyword>
<dbReference type="EMBL" id="RXII01000079">
    <property type="protein sequence ID" value="RZN61250.1"/>
    <property type="molecule type" value="Genomic_DNA"/>
</dbReference>